<reference evidence="2" key="1">
    <citation type="submission" date="2020-02" db="EMBL/GenBank/DDBJ databases">
        <title>Identification and distribution of gene clusters putatively required for synthesis of sphingolipid metabolism inhibitors in phylogenetically diverse species of the filamentous fungus Fusarium.</title>
        <authorList>
            <person name="Kim H.-S."/>
            <person name="Busman M."/>
            <person name="Brown D.W."/>
            <person name="Divon H."/>
            <person name="Uhlig S."/>
            <person name="Proctor R.H."/>
        </authorList>
    </citation>
    <scope>NUCLEOTIDE SEQUENCE [LARGE SCALE GENOMIC DNA]</scope>
    <source>
        <strain evidence="2">NRRL 39464</strain>
    </source>
</reference>
<feature type="compositionally biased region" description="Low complexity" evidence="1">
    <location>
        <begin position="188"/>
        <end position="198"/>
    </location>
</feature>
<organism evidence="2 3">
    <name type="scientific">Fusarium oxysporum</name>
    <name type="common">Fusarium vascular wilt</name>
    <dbReference type="NCBI Taxonomy" id="5507"/>
    <lineage>
        <taxon>Eukaryota</taxon>
        <taxon>Fungi</taxon>
        <taxon>Dikarya</taxon>
        <taxon>Ascomycota</taxon>
        <taxon>Pezizomycotina</taxon>
        <taxon>Sordariomycetes</taxon>
        <taxon>Hypocreomycetidae</taxon>
        <taxon>Hypocreales</taxon>
        <taxon>Nectriaceae</taxon>
        <taxon>Fusarium</taxon>
        <taxon>Fusarium oxysporum species complex</taxon>
    </lineage>
</organism>
<proteinExistence type="predicted"/>
<evidence type="ECO:0000256" key="1">
    <source>
        <dbReference type="SAM" id="MobiDB-lite"/>
    </source>
</evidence>
<name>A0A8H4ZZP3_FUSOX</name>
<accession>A0A8H4ZZP3</accession>
<dbReference type="AlphaFoldDB" id="A0A8H4ZZP3"/>
<comment type="caution">
    <text evidence="2">The sequence shown here is derived from an EMBL/GenBank/DDBJ whole genome shotgun (WGS) entry which is preliminary data.</text>
</comment>
<protein>
    <submittedName>
        <fullName evidence="2">Uncharacterized protein</fullName>
    </submittedName>
</protein>
<dbReference type="Proteomes" id="UP000558688">
    <property type="component" value="Unassembled WGS sequence"/>
</dbReference>
<feature type="compositionally biased region" description="Basic and acidic residues" evidence="1">
    <location>
        <begin position="111"/>
        <end position="120"/>
    </location>
</feature>
<feature type="region of interest" description="Disordered" evidence="1">
    <location>
        <begin position="1"/>
        <end position="200"/>
    </location>
</feature>
<feature type="compositionally biased region" description="Polar residues" evidence="1">
    <location>
        <begin position="151"/>
        <end position="187"/>
    </location>
</feature>
<gene>
    <name evidence="2" type="ORF">FOXYS1_13431</name>
</gene>
<evidence type="ECO:0000313" key="3">
    <source>
        <dbReference type="Proteomes" id="UP000558688"/>
    </source>
</evidence>
<dbReference type="EMBL" id="JAAFOW010002806">
    <property type="protein sequence ID" value="KAF5256107.1"/>
    <property type="molecule type" value="Genomic_DNA"/>
</dbReference>
<feature type="non-terminal residue" evidence="2">
    <location>
        <position position="1"/>
    </location>
</feature>
<feature type="compositionally biased region" description="Polar residues" evidence="1">
    <location>
        <begin position="63"/>
        <end position="86"/>
    </location>
</feature>
<evidence type="ECO:0000313" key="2">
    <source>
        <dbReference type="EMBL" id="KAF5256107.1"/>
    </source>
</evidence>
<sequence>PIESEDVTMTGSDLAAANSPPDLPQEGDNNISVCCAVTPSPANRSDPATGDKPSSPDAPSPVTDDTTGQPTQSPGVSERASSSEPQSPMAHTEAKLHGDRLASPPVNGEIRPNEDSRADDFTQVIDSAMDMLAAATEQGHSPGSGDEQHTGDQQTESPSAGPPSEQSDTASTPPAIQFTPSNGSSSYPPATTLTLTPADIERLIPKLAEIERKGDT</sequence>